<feature type="chain" id="PRO_5047054581" evidence="1">
    <location>
        <begin position="22"/>
        <end position="294"/>
    </location>
</feature>
<evidence type="ECO:0000256" key="1">
    <source>
        <dbReference type="SAM" id="SignalP"/>
    </source>
</evidence>
<proteinExistence type="predicted"/>
<name>A0ABS7I058_9MICO</name>
<reference evidence="2 3" key="1">
    <citation type="journal article" date="2021" name="MBio">
        <title>Poor Competitiveness of Bradyrhizobium in Pigeon Pea Root Colonization in Indian Soils.</title>
        <authorList>
            <person name="Chalasani D."/>
            <person name="Basu A."/>
            <person name="Pullabhotla S.V.S.R.N."/>
            <person name="Jorrin B."/>
            <person name="Neal A.L."/>
            <person name="Poole P.S."/>
            <person name="Podile A.R."/>
            <person name="Tkacz A."/>
        </authorList>
    </citation>
    <scope>NUCLEOTIDE SEQUENCE [LARGE SCALE GENOMIC DNA]</scope>
    <source>
        <strain evidence="2 3">HU12</strain>
    </source>
</reference>
<dbReference type="EMBL" id="JAEUAX010000005">
    <property type="protein sequence ID" value="MBW9110160.1"/>
    <property type="molecule type" value="Genomic_DNA"/>
</dbReference>
<dbReference type="Proteomes" id="UP000777440">
    <property type="component" value="Unassembled WGS sequence"/>
</dbReference>
<keyword evidence="3" id="KW-1185">Reference proteome</keyword>
<evidence type="ECO:0000313" key="2">
    <source>
        <dbReference type="EMBL" id="MBW9110160.1"/>
    </source>
</evidence>
<sequence>MLAAALSTVAALALTSCSASEGEDGASSEPTQLVQKNQQQWAMPLDEFAVASMELGNYAEQLLLGKCLNNKGYQWDVPWQNTDFKPPANFNRVGIKLFDVETAQQWGYGLAPPADEESSERWTEFTQFADAYHPDAKFEDEFLSCLQEVRDPDTMRDAEQLDYIMSLKIQATDVARSDPVAREAAKKWKQCVADQYSFDVPNVPQEMPPASLMEQFGLSGSARVVASAGEIDIAVADAKCQESSGYAAARYQAEWDAEVELLVENRDKLERIRAEALAHREELLTVVASNAPRS</sequence>
<accession>A0ABS7I058</accession>
<organism evidence="2 3">
    <name type="scientific">Microbacterium ureisolvens</name>
    <dbReference type="NCBI Taxonomy" id="2781186"/>
    <lineage>
        <taxon>Bacteria</taxon>
        <taxon>Bacillati</taxon>
        <taxon>Actinomycetota</taxon>
        <taxon>Actinomycetes</taxon>
        <taxon>Micrococcales</taxon>
        <taxon>Microbacteriaceae</taxon>
        <taxon>Microbacterium</taxon>
    </lineage>
</organism>
<keyword evidence="1" id="KW-0732">Signal</keyword>
<gene>
    <name evidence="2" type="ORF">JNB61_10285</name>
</gene>
<evidence type="ECO:0000313" key="3">
    <source>
        <dbReference type="Proteomes" id="UP000777440"/>
    </source>
</evidence>
<feature type="signal peptide" evidence="1">
    <location>
        <begin position="1"/>
        <end position="21"/>
    </location>
</feature>
<protein>
    <submittedName>
        <fullName evidence="2">Uncharacterized protein</fullName>
    </submittedName>
</protein>
<comment type="caution">
    <text evidence="2">The sequence shown here is derived from an EMBL/GenBank/DDBJ whole genome shotgun (WGS) entry which is preliminary data.</text>
</comment>